<dbReference type="AlphaFoldDB" id="A0A246DME1"/>
<dbReference type="Gene3D" id="3.30.450.90">
    <property type="match status" value="1"/>
</dbReference>
<accession>A0A246DME1</accession>
<sequence length="463" mass="50876">MVAGGRGRPHGVACRSGLSSSSILAMARQSFRRQNHGNDEQRLDTCIGPHSTDVVLSDCCPDDGNAVRHELRPRRDAALMKAVSDDAAEQATFQVLTRALDKLLAPIRFLLEDPSVSEILINGTSDIFVERRGKLERADTRFASREDLESAARSIAQFSGKRLTPEEPSVEARLPDGSRVQMIQPPAARTGLCISIRRFLREHRSIRDLVTQGSLTEESLSLLQAAVGLQKNVIISGGTGTGKTTMLNALSEAFADHERVIVIEDTSELQIRKEHVVYLEVTKPDRFGRGGASIRELFRSSLRMRPDRIIVGECRGGEALDMIQAMTSGHSGSLSTVHANTPYDALHRLETLALMSDIDMPLRPLRSQIASAVDVVVQIARFKRTGRRRVIEISEIKGLNEDGQYIVESIYKLDGGGHSNADGELRWTGAVPSFATEAFEELGSSQVELPSWMRPVATAHRPQ</sequence>
<dbReference type="Gene3D" id="3.40.50.300">
    <property type="entry name" value="P-loop containing nucleotide triphosphate hydrolases"/>
    <property type="match status" value="1"/>
</dbReference>
<dbReference type="PANTHER" id="PTHR30486:SF6">
    <property type="entry name" value="TYPE IV PILUS RETRACTATION ATPASE PILT"/>
    <property type="match status" value="1"/>
</dbReference>
<protein>
    <submittedName>
        <fullName evidence="4">Tight adherence protein</fullName>
    </submittedName>
</protein>
<dbReference type="InterPro" id="IPR001482">
    <property type="entry name" value="T2SS/T4SS_dom"/>
</dbReference>
<gene>
    <name evidence="4" type="ORF">B5E41_27895</name>
</gene>
<reference evidence="4 5" key="1">
    <citation type="submission" date="2017-03" db="EMBL/GenBank/DDBJ databases">
        <title>Genome of strain Rhizobium sp. CNPSo 668.</title>
        <authorList>
            <person name="Ribeiro R."/>
        </authorList>
    </citation>
    <scope>NUCLEOTIDE SEQUENCE [LARGE SCALE GENOMIC DNA]</scope>
    <source>
        <strain evidence="4 5">CNPSo 668</strain>
    </source>
</reference>
<comment type="caution">
    <text evidence="4">The sequence shown here is derived from an EMBL/GenBank/DDBJ whole genome shotgun (WGS) entry which is preliminary data.</text>
</comment>
<dbReference type="GO" id="GO:0016887">
    <property type="term" value="F:ATP hydrolysis activity"/>
    <property type="evidence" value="ECO:0007669"/>
    <property type="project" value="InterPro"/>
</dbReference>
<keyword evidence="2" id="KW-0547">Nucleotide-binding</keyword>
<keyword evidence="2" id="KW-0067">ATP-binding</keyword>
<proteinExistence type="inferred from homology"/>
<dbReference type="InterPro" id="IPR027417">
    <property type="entry name" value="P-loop_NTPase"/>
</dbReference>
<dbReference type="Pfam" id="PF00437">
    <property type="entry name" value="T2SSE"/>
    <property type="match status" value="1"/>
</dbReference>
<dbReference type="CDD" id="cd01130">
    <property type="entry name" value="VirB11-like_ATPase"/>
    <property type="match status" value="1"/>
</dbReference>
<dbReference type="PANTHER" id="PTHR30486">
    <property type="entry name" value="TWITCHING MOTILITY PROTEIN PILT"/>
    <property type="match status" value="1"/>
</dbReference>
<evidence type="ECO:0000259" key="3">
    <source>
        <dbReference type="Pfam" id="PF00437"/>
    </source>
</evidence>
<organism evidence="4 5">
    <name type="scientific">Rhizobium esperanzae</name>
    <dbReference type="NCBI Taxonomy" id="1967781"/>
    <lineage>
        <taxon>Bacteria</taxon>
        <taxon>Pseudomonadati</taxon>
        <taxon>Pseudomonadota</taxon>
        <taxon>Alphaproteobacteria</taxon>
        <taxon>Hyphomicrobiales</taxon>
        <taxon>Rhizobiaceae</taxon>
        <taxon>Rhizobium/Agrobacterium group</taxon>
        <taxon>Rhizobium</taxon>
    </lineage>
</organism>
<name>A0A246DME1_9HYPH</name>
<comment type="similarity">
    <text evidence="1">Belongs to the GSP E family.</text>
</comment>
<dbReference type="EMBL" id="MXPU01000026">
    <property type="protein sequence ID" value="OWO91241.1"/>
    <property type="molecule type" value="Genomic_DNA"/>
</dbReference>
<feature type="domain" description="Bacterial type II secretion system protein E" evidence="3">
    <location>
        <begin position="105"/>
        <end position="381"/>
    </location>
</feature>
<evidence type="ECO:0000313" key="5">
    <source>
        <dbReference type="Proteomes" id="UP000197269"/>
    </source>
</evidence>
<dbReference type="InterPro" id="IPR050921">
    <property type="entry name" value="T4SS_GSP_E_ATPase"/>
</dbReference>
<evidence type="ECO:0000313" key="4">
    <source>
        <dbReference type="EMBL" id="OWO91241.1"/>
    </source>
</evidence>
<dbReference type="SUPFAM" id="SSF52540">
    <property type="entry name" value="P-loop containing nucleoside triphosphate hydrolases"/>
    <property type="match status" value="1"/>
</dbReference>
<evidence type="ECO:0000256" key="2">
    <source>
        <dbReference type="ARBA" id="ARBA00022840"/>
    </source>
</evidence>
<dbReference type="Proteomes" id="UP000197269">
    <property type="component" value="Unassembled WGS sequence"/>
</dbReference>
<evidence type="ECO:0000256" key="1">
    <source>
        <dbReference type="ARBA" id="ARBA00006611"/>
    </source>
</evidence>